<protein>
    <recommendedName>
        <fullName evidence="3">5'-nucleotidase</fullName>
        <ecNumber evidence="3">3.1.3.5</ecNumber>
    </recommendedName>
</protein>
<dbReference type="InterPro" id="IPR004045">
    <property type="entry name" value="Glutathione_S-Trfase_N"/>
</dbReference>
<accession>A0A1Q9C239</accession>
<dbReference type="GO" id="GO:0005737">
    <property type="term" value="C:cytoplasm"/>
    <property type="evidence" value="ECO:0007669"/>
    <property type="project" value="InterPro"/>
</dbReference>
<dbReference type="Pfam" id="PF05822">
    <property type="entry name" value="UMPH-1"/>
    <property type="match status" value="1"/>
</dbReference>
<feature type="domain" description="GST N-terminal" evidence="9">
    <location>
        <begin position="14"/>
        <end position="108"/>
    </location>
</feature>
<dbReference type="Proteomes" id="UP000186817">
    <property type="component" value="Unassembled WGS sequence"/>
</dbReference>
<dbReference type="PANTHER" id="PTHR13045">
    <property type="entry name" value="5'-NUCLEOTIDASE"/>
    <property type="match status" value="1"/>
</dbReference>
<dbReference type="Gene3D" id="3.40.30.10">
    <property type="entry name" value="Glutaredoxin"/>
    <property type="match status" value="1"/>
</dbReference>
<dbReference type="SUPFAM" id="SSF52833">
    <property type="entry name" value="Thioredoxin-like"/>
    <property type="match status" value="1"/>
</dbReference>
<dbReference type="EC" id="3.1.3.5" evidence="3"/>
<dbReference type="InterPro" id="IPR006434">
    <property type="entry name" value="Pyrimidine_nucleotidase_eu"/>
</dbReference>
<dbReference type="InterPro" id="IPR036249">
    <property type="entry name" value="Thioredoxin-like_sf"/>
</dbReference>
<dbReference type="GO" id="GO:0000166">
    <property type="term" value="F:nucleotide binding"/>
    <property type="evidence" value="ECO:0007669"/>
    <property type="project" value="UniProtKB-KW"/>
</dbReference>
<dbReference type="PROSITE" id="PS50404">
    <property type="entry name" value="GST_NTER"/>
    <property type="match status" value="1"/>
</dbReference>
<organism evidence="10 11">
    <name type="scientific">Symbiodinium microadriaticum</name>
    <name type="common">Dinoflagellate</name>
    <name type="synonym">Zooxanthella microadriatica</name>
    <dbReference type="NCBI Taxonomy" id="2951"/>
    <lineage>
        <taxon>Eukaryota</taxon>
        <taxon>Sar</taxon>
        <taxon>Alveolata</taxon>
        <taxon>Dinophyceae</taxon>
        <taxon>Suessiales</taxon>
        <taxon>Symbiodiniaceae</taxon>
        <taxon>Symbiodinium</taxon>
    </lineage>
</organism>
<gene>
    <name evidence="10" type="primary">NT5C3A</name>
    <name evidence="10" type="ORF">AK812_SmicGene43015</name>
</gene>
<keyword evidence="6" id="KW-0378">Hydrolase</keyword>
<evidence type="ECO:0000256" key="5">
    <source>
        <dbReference type="ARBA" id="ARBA00022741"/>
    </source>
</evidence>
<keyword evidence="7" id="KW-0460">Magnesium</keyword>
<dbReference type="InterPro" id="IPR023214">
    <property type="entry name" value="HAD_sf"/>
</dbReference>
<dbReference type="AlphaFoldDB" id="A0A1Q9C239"/>
<comment type="catalytic activity">
    <reaction evidence="1">
        <text>a ribonucleoside 5'-phosphate + H2O = a ribonucleoside + phosphate</text>
        <dbReference type="Rhea" id="RHEA:12484"/>
        <dbReference type="ChEBI" id="CHEBI:15377"/>
        <dbReference type="ChEBI" id="CHEBI:18254"/>
        <dbReference type="ChEBI" id="CHEBI:43474"/>
        <dbReference type="ChEBI" id="CHEBI:58043"/>
        <dbReference type="EC" id="3.1.3.5"/>
    </reaction>
</comment>
<name>A0A1Q9C239_SYMMI</name>
<evidence type="ECO:0000256" key="2">
    <source>
        <dbReference type="ARBA" id="ARBA00008389"/>
    </source>
</evidence>
<evidence type="ECO:0000313" key="11">
    <source>
        <dbReference type="Proteomes" id="UP000186817"/>
    </source>
</evidence>
<evidence type="ECO:0000313" key="10">
    <source>
        <dbReference type="EMBL" id="OLP76985.1"/>
    </source>
</evidence>
<dbReference type="Gene3D" id="3.40.50.1000">
    <property type="entry name" value="HAD superfamily/HAD-like"/>
    <property type="match status" value="1"/>
</dbReference>
<evidence type="ECO:0000259" key="9">
    <source>
        <dbReference type="PROSITE" id="PS50404"/>
    </source>
</evidence>
<dbReference type="PANTHER" id="PTHR13045:SF0">
    <property type="entry name" value="7-METHYLGUANOSINE PHOSPHATE-SPECIFIC 5'-NUCLEOTIDASE"/>
    <property type="match status" value="1"/>
</dbReference>
<dbReference type="GO" id="GO:0008253">
    <property type="term" value="F:5'-nucleotidase activity"/>
    <property type="evidence" value="ECO:0007669"/>
    <property type="project" value="UniProtKB-EC"/>
</dbReference>
<evidence type="ECO:0000256" key="6">
    <source>
        <dbReference type="ARBA" id="ARBA00022801"/>
    </source>
</evidence>
<evidence type="ECO:0000256" key="1">
    <source>
        <dbReference type="ARBA" id="ARBA00000815"/>
    </source>
</evidence>
<comment type="caution">
    <text evidence="10">The sequence shown here is derived from an EMBL/GenBank/DDBJ whole genome shotgun (WGS) entry which is preliminary data.</text>
</comment>
<keyword evidence="4" id="KW-0479">Metal-binding</keyword>
<reference evidence="10 11" key="1">
    <citation type="submission" date="2016-02" db="EMBL/GenBank/DDBJ databases">
        <title>Genome analysis of coral dinoflagellate symbionts highlights evolutionary adaptations to a symbiotic lifestyle.</title>
        <authorList>
            <person name="Aranda M."/>
            <person name="Li Y."/>
            <person name="Liew Y.J."/>
            <person name="Baumgarten S."/>
            <person name="Simakov O."/>
            <person name="Wilson M."/>
            <person name="Piel J."/>
            <person name="Ashoor H."/>
            <person name="Bougouffa S."/>
            <person name="Bajic V.B."/>
            <person name="Ryu T."/>
            <person name="Ravasi T."/>
            <person name="Bayer T."/>
            <person name="Micklem G."/>
            <person name="Kim H."/>
            <person name="Bhak J."/>
            <person name="Lajeunesse T.C."/>
            <person name="Voolstra C.R."/>
        </authorList>
    </citation>
    <scope>NUCLEOTIDE SEQUENCE [LARGE SCALE GENOMIC DNA]</scope>
    <source>
        <strain evidence="10 11">CCMP2467</strain>
    </source>
</reference>
<dbReference type="GO" id="GO:0000287">
    <property type="term" value="F:magnesium ion binding"/>
    <property type="evidence" value="ECO:0007669"/>
    <property type="project" value="InterPro"/>
</dbReference>
<dbReference type="InterPro" id="IPR036412">
    <property type="entry name" value="HAD-like_sf"/>
</dbReference>
<comment type="similarity">
    <text evidence="2">Belongs to the pyrimidine 5'-nucleotidase family.</text>
</comment>
<evidence type="ECO:0000256" key="7">
    <source>
        <dbReference type="ARBA" id="ARBA00022842"/>
    </source>
</evidence>
<evidence type="ECO:0000256" key="8">
    <source>
        <dbReference type="ARBA" id="ARBA00023080"/>
    </source>
</evidence>
<evidence type="ECO:0000256" key="3">
    <source>
        <dbReference type="ARBA" id="ARBA00012643"/>
    </source>
</evidence>
<dbReference type="Gene3D" id="1.20.1050.10">
    <property type="match status" value="1"/>
</dbReference>
<sequence length="469" mass="53282">MGNSSCFSFLQRPSKITTGYWDFRGLGAPMRMMCTFAKVPWEDVKYSVKQKAKGSWIAPEWELDQRPQLRQQNPLVQLPYVINHSTGEVIAQSSAVYLYLGRILGLGGATHQEQMANEQVLFYLYGMWMEIRDLVYPSYTSRTEESFRSSLDNHFSEQKHFHQEVLEMGGAGVWLPMPGSLQRCRQLKGKQLQVIIDFDHTITGFRNADGSKMVQCHDAIEHSLRMPDQLRADYRKLWQDQEEGLLAGTWTWEEWWSRSHSLFVKHGLKASLLSSIVAESGIRVRDNFVEFLQLLLEHHVPVLVVSAGISQIIAEVLRQTGVNPEMVHICANDMVFNDEGTLTHFATPEITPDTKCEIGRLQDAYFAEIGRQHVVVIGDSITDCDVIKKVGGVELMLFVGLYNVERANWKAFQAAFDILLSNEALAPEEDLDFRPLIELLEVILGSRLSASDPFLQQVLSAPSDEMQIE</sequence>
<dbReference type="Gene3D" id="1.10.150.340">
    <property type="entry name" value="Pyrimidine 5'-nucleotidase (UMPH-1), N-terminal domain"/>
    <property type="match status" value="1"/>
</dbReference>
<dbReference type="OrthoDB" id="10014216at2759"/>
<proteinExistence type="inferred from homology"/>
<dbReference type="EMBL" id="LSRX01001873">
    <property type="protein sequence ID" value="OLP76985.1"/>
    <property type="molecule type" value="Genomic_DNA"/>
</dbReference>
<keyword evidence="5" id="KW-0547">Nucleotide-binding</keyword>
<keyword evidence="8" id="KW-0546">Nucleotide metabolism</keyword>
<keyword evidence="11" id="KW-1185">Reference proteome</keyword>
<dbReference type="SUPFAM" id="SSF56784">
    <property type="entry name" value="HAD-like"/>
    <property type="match status" value="1"/>
</dbReference>
<evidence type="ECO:0000256" key="4">
    <source>
        <dbReference type="ARBA" id="ARBA00022723"/>
    </source>
</evidence>
<dbReference type="GO" id="GO:0009117">
    <property type="term" value="P:nucleotide metabolic process"/>
    <property type="evidence" value="ECO:0007669"/>
    <property type="project" value="UniProtKB-KW"/>
</dbReference>